<organism evidence="2 3">
    <name type="scientific">Etheostoma spectabile</name>
    <name type="common">orangethroat darter</name>
    <dbReference type="NCBI Taxonomy" id="54343"/>
    <lineage>
        <taxon>Eukaryota</taxon>
        <taxon>Metazoa</taxon>
        <taxon>Chordata</taxon>
        <taxon>Craniata</taxon>
        <taxon>Vertebrata</taxon>
        <taxon>Euteleostomi</taxon>
        <taxon>Actinopterygii</taxon>
        <taxon>Neopterygii</taxon>
        <taxon>Teleostei</taxon>
        <taxon>Neoteleostei</taxon>
        <taxon>Acanthomorphata</taxon>
        <taxon>Eupercaria</taxon>
        <taxon>Perciformes</taxon>
        <taxon>Percoidei</taxon>
        <taxon>Percidae</taxon>
        <taxon>Etheostomatinae</taxon>
        <taxon>Etheostoma</taxon>
    </lineage>
</organism>
<dbReference type="Proteomes" id="UP000327493">
    <property type="component" value="Chromosome 18"/>
</dbReference>
<name>A0A5J5CQE5_9PERO</name>
<feature type="compositionally biased region" description="Basic and acidic residues" evidence="1">
    <location>
        <begin position="101"/>
        <end position="115"/>
    </location>
</feature>
<comment type="caution">
    <text evidence="2">The sequence shown here is derived from an EMBL/GenBank/DDBJ whole genome shotgun (WGS) entry which is preliminary data.</text>
</comment>
<evidence type="ECO:0000256" key="1">
    <source>
        <dbReference type="SAM" id="MobiDB-lite"/>
    </source>
</evidence>
<proteinExistence type="predicted"/>
<evidence type="ECO:0000313" key="3">
    <source>
        <dbReference type="Proteomes" id="UP000327493"/>
    </source>
</evidence>
<sequence>MINSVDFFQKNGSTLKTLSERTRKPTPANHFVCERAHVRLIGGDQLLKCISLILHAEARPQKDTEAQRQPLGSVGTLKPLRKKREGREERRRQRQERRRGVKETGTEKLKAKEQRGTAIRVISEESTVADDSQKYSSDPQAS</sequence>
<feature type="compositionally biased region" description="Polar residues" evidence="1">
    <location>
        <begin position="124"/>
        <end position="142"/>
    </location>
</feature>
<protein>
    <submittedName>
        <fullName evidence="2">Uncharacterized protein</fullName>
    </submittedName>
</protein>
<keyword evidence="3" id="KW-1185">Reference proteome</keyword>
<feature type="region of interest" description="Disordered" evidence="1">
    <location>
        <begin position="58"/>
        <end position="142"/>
    </location>
</feature>
<gene>
    <name evidence="2" type="ORF">FQN60_015392</name>
</gene>
<accession>A0A5J5CQE5</accession>
<dbReference type="AlphaFoldDB" id="A0A5J5CQE5"/>
<evidence type="ECO:0000313" key="2">
    <source>
        <dbReference type="EMBL" id="KAA8582846.1"/>
    </source>
</evidence>
<dbReference type="EMBL" id="VOFY01000018">
    <property type="protein sequence ID" value="KAA8582846.1"/>
    <property type="molecule type" value="Genomic_DNA"/>
</dbReference>
<reference evidence="2 3" key="1">
    <citation type="submission" date="2019-08" db="EMBL/GenBank/DDBJ databases">
        <title>A chromosome-level genome assembly, high-density linkage maps, and genome scans reveal the genomic architecture of hybrid incompatibilities underlying speciation via character displacement in darters (Percidae: Etheostominae).</title>
        <authorList>
            <person name="Moran R.L."/>
            <person name="Catchen J.M."/>
            <person name="Fuller R.C."/>
        </authorList>
    </citation>
    <scope>NUCLEOTIDE SEQUENCE [LARGE SCALE GENOMIC DNA]</scope>
    <source>
        <strain evidence="2">EspeVRDwgs_2016</strain>
        <tissue evidence="2">Muscle</tissue>
    </source>
</reference>